<dbReference type="Proteomes" id="UP000033998">
    <property type="component" value="Unassembled WGS sequence"/>
</dbReference>
<protein>
    <submittedName>
        <fullName evidence="1">Uncharacterized protein</fullName>
    </submittedName>
</protein>
<evidence type="ECO:0000313" key="1">
    <source>
        <dbReference type="EMBL" id="KKR01548.1"/>
    </source>
</evidence>
<proteinExistence type="predicted"/>
<dbReference type="AlphaFoldDB" id="A0A837HQL5"/>
<evidence type="ECO:0000313" key="2">
    <source>
        <dbReference type="Proteomes" id="UP000033998"/>
    </source>
</evidence>
<name>A0A837HQL5_9BACT</name>
<comment type="caution">
    <text evidence="1">The sequence shown here is derived from an EMBL/GenBank/DDBJ whole genome shotgun (WGS) entry which is preliminary data.</text>
</comment>
<accession>A0A837HQL5</accession>
<sequence>MFLLFIIMQSLKEIIDSPVTTYKGSEATKSMVEEQLIAKYGKAELKNLDCYHNMRTFHSWLNLGWKIRRGEKAIKSITFVEQKDANGNILKQFRRPVFLFYYRQVEKIGTAK</sequence>
<organism evidence="1 2">
    <name type="scientific">Candidatus Nomurabacteria bacterium GW2011_GWD2_39_12</name>
    <dbReference type="NCBI Taxonomy" id="1618759"/>
    <lineage>
        <taxon>Bacteria</taxon>
        <taxon>Candidatus Nomuraibacteriota</taxon>
    </lineage>
</organism>
<reference evidence="1 2" key="1">
    <citation type="journal article" date="2015" name="Nature">
        <title>rRNA introns, odd ribosomes, and small enigmatic genomes across a large radiation of phyla.</title>
        <authorList>
            <person name="Brown C.T."/>
            <person name="Hug L.A."/>
            <person name="Thomas B.C."/>
            <person name="Sharon I."/>
            <person name="Castelle C.J."/>
            <person name="Singh A."/>
            <person name="Wilkins M.J."/>
            <person name="Williams K.H."/>
            <person name="Banfield J.F."/>
        </authorList>
    </citation>
    <scope>NUCLEOTIDE SEQUENCE [LARGE SCALE GENOMIC DNA]</scope>
</reference>
<gene>
    <name evidence="1" type="ORF">UT27_C0007G0028</name>
</gene>
<dbReference type="EMBL" id="LBWE01000007">
    <property type="protein sequence ID" value="KKR01548.1"/>
    <property type="molecule type" value="Genomic_DNA"/>
</dbReference>